<dbReference type="EMBL" id="JAUSVP010000007">
    <property type="protein sequence ID" value="MDQ0448118.1"/>
    <property type="molecule type" value="Genomic_DNA"/>
</dbReference>
<proteinExistence type="predicted"/>
<name>A0ABU0I0J0_9HYPH</name>
<sequence length="110" mass="11932">MNDALKPPGRLCDACAGSALTRPPSHTEDPARHVGELFRRLTLASETYPGEAFTRIVTAMLVAMGRACLMEAEAQALWLRERAEPGQPGIRVSATARRVDFDAWDPGDPA</sequence>
<evidence type="ECO:0000313" key="2">
    <source>
        <dbReference type="Proteomes" id="UP001231124"/>
    </source>
</evidence>
<dbReference type="RefSeq" id="WP_238201825.1">
    <property type="nucleotide sequence ID" value="NZ_BPQE01000005.1"/>
</dbReference>
<organism evidence="1 2">
    <name type="scientific">Methylobacterium aerolatum</name>
    <dbReference type="NCBI Taxonomy" id="418708"/>
    <lineage>
        <taxon>Bacteria</taxon>
        <taxon>Pseudomonadati</taxon>
        <taxon>Pseudomonadota</taxon>
        <taxon>Alphaproteobacteria</taxon>
        <taxon>Hyphomicrobiales</taxon>
        <taxon>Methylobacteriaceae</taxon>
        <taxon>Methylobacterium</taxon>
    </lineage>
</organism>
<comment type="caution">
    <text evidence="1">The sequence shown here is derived from an EMBL/GenBank/DDBJ whole genome shotgun (WGS) entry which is preliminary data.</text>
</comment>
<protein>
    <submittedName>
        <fullName evidence="1">Uncharacterized protein</fullName>
    </submittedName>
</protein>
<gene>
    <name evidence="1" type="ORF">QO012_002626</name>
</gene>
<reference evidence="1 2" key="1">
    <citation type="submission" date="2023-07" db="EMBL/GenBank/DDBJ databases">
        <title>Genomic Encyclopedia of Type Strains, Phase IV (KMG-IV): sequencing the most valuable type-strain genomes for metagenomic binning, comparative biology and taxonomic classification.</title>
        <authorList>
            <person name="Goeker M."/>
        </authorList>
    </citation>
    <scope>NUCLEOTIDE SEQUENCE [LARGE SCALE GENOMIC DNA]</scope>
    <source>
        <strain evidence="1 2">DSM 19013</strain>
    </source>
</reference>
<keyword evidence="2" id="KW-1185">Reference proteome</keyword>
<accession>A0ABU0I0J0</accession>
<dbReference type="Proteomes" id="UP001231124">
    <property type="component" value="Unassembled WGS sequence"/>
</dbReference>
<evidence type="ECO:0000313" key="1">
    <source>
        <dbReference type="EMBL" id="MDQ0448118.1"/>
    </source>
</evidence>